<evidence type="ECO:0000313" key="10">
    <source>
        <dbReference type="Proteomes" id="UP000287171"/>
    </source>
</evidence>
<comment type="caution">
    <text evidence="9">The sequence shown here is derived from an EMBL/GenBank/DDBJ whole genome shotgun (WGS) entry which is preliminary data.</text>
</comment>
<feature type="transmembrane region" description="Helical" evidence="7">
    <location>
        <begin position="233"/>
        <end position="250"/>
    </location>
</feature>
<dbReference type="Gene3D" id="1.20.1250.20">
    <property type="entry name" value="MFS general substrate transporter like domains"/>
    <property type="match status" value="1"/>
</dbReference>
<reference evidence="10" key="1">
    <citation type="submission" date="2018-12" db="EMBL/GenBank/DDBJ databases">
        <title>Tengunoibacter tsumagoiensis gen. nov., sp. nov., Dictyobacter kobayashii sp. nov., D. alpinus sp. nov., and D. joshuensis sp. nov. and description of Dictyobacteraceae fam. nov. within the order Ktedonobacterales isolated from Tengu-no-mugimeshi.</title>
        <authorList>
            <person name="Wang C.M."/>
            <person name="Zheng Y."/>
            <person name="Sakai Y."/>
            <person name="Toyoda A."/>
            <person name="Minakuchi Y."/>
            <person name="Abe K."/>
            <person name="Yokota A."/>
            <person name="Yabe S."/>
        </authorList>
    </citation>
    <scope>NUCLEOTIDE SEQUENCE [LARGE SCALE GENOMIC DNA]</scope>
    <source>
        <strain evidence="10">Uno16</strain>
    </source>
</reference>
<feature type="transmembrane region" description="Helical" evidence="7">
    <location>
        <begin position="201"/>
        <end position="221"/>
    </location>
</feature>
<feature type="transmembrane region" description="Helical" evidence="7">
    <location>
        <begin position="300"/>
        <end position="323"/>
    </location>
</feature>
<name>A0A402BJF7_9CHLR</name>
<evidence type="ECO:0000256" key="5">
    <source>
        <dbReference type="ARBA" id="ARBA00022989"/>
    </source>
</evidence>
<dbReference type="InterPro" id="IPR020846">
    <property type="entry name" value="MFS_dom"/>
</dbReference>
<dbReference type="RefSeq" id="WP_126631429.1">
    <property type="nucleotide sequence ID" value="NZ_BIFT01000002.1"/>
</dbReference>
<organism evidence="9 10">
    <name type="scientific">Dictyobacter alpinus</name>
    <dbReference type="NCBI Taxonomy" id="2014873"/>
    <lineage>
        <taxon>Bacteria</taxon>
        <taxon>Bacillati</taxon>
        <taxon>Chloroflexota</taxon>
        <taxon>Ktedonobacteria</taxon>
        <taxon>Ktedonobacterales</taxon>
        <taxon>Dictyobacteraceae</taxon>
        <taxon>Dictyobacter</taxon>
    </lineage>
</organism>
<dbReference type="InterPro" id="IPR004638">
    <property type="entry name" value="EmrB-like"/>
</dbReference>
<dbReference type="PANTHER" id="PTHR42718">
    <property type="entry name" value="MAJOR FACILITATOR SUPERFAMILY MULTIDRUG TRANSPORTER MFSC"/>
    <property type="match status" value="1"/>
</dbReference>
<feature type="transmembrane region" description="Helical" evidence="7">
    <location>
        <begin position="169"/>
        <end position="189"/>
    </location>
</feature>
<evidence type="ECO:0000256" key="1">
    <source>
        <dbReference type="ARBA" id="ARBA00004651"/>
    </source>
</evidence>
<gene>
    <name evidence="9" type="ORF">KDA_69470</name>
</gene>
<dbReference type="GO" id="GO:0022857">
    <property type="term" value="F:transmembrane transporter activity"/>
    <property type="evidence" value="ECO:0007669"/>
    <property type="project" value="InterPro"/>
</dbReference>
<feature type="transmembrane region" description="Helical" evidence="7">
    <location>
        <begin position="362"/>
        <end position="386"/>
    </location>
</feature>
<feature type="transmembrane region" description="Helical" evidence="7">
    <location>
        <begin position="104"/>
        <end position="127"/>
    </location>
</feature>
<proteinExistence type="predicted"/>
<evidence type="ECO:0000259" key="8">
    <source>
        <dbReference type="PROSITE" id="PS50850"/>
    </source>
</evidence>
<dbReference type="Pfam" id="PF07690">
    <property type="entry name" value="MFS_1"/>
    <property type="match status" value="1"/>
</dbReference>
<protein>
    <submittedName>
        <fullName evidence="9">MFS transporter</fullName>
    </submittedName>
</protein>
<evidence type="ECO:0000256" key="6">
    <source>
        <dbReference type="ARBA" id="ARBA00023136"/>
    </source>
</evidence>
<keyword evidence="3" id="KW-1003">Cell membrane</keyword>
<dbReference type="InterPro" id="IPR036259">
    <property type="entry name" value="MFS_trans_sf"/>
</dbReference>
<keyword evidence="5 7" id="KW-1133">Transmembrane helix</keyword>
<dbReference type="NCBIfam" id="TIGR00711">
    <property type="entry name" value="efflux_EmrB"/>
    <property type="match status" value="1"/>
</dbReference>
<dbReference type="Proteomes" id="UP000287171">
    <property type="component" value="Unassembled WGS sequence"/>
</dbReference>
<evidence type="ECO:0000256" key="2">
    <source>
        <dbReference type="ARBA" id="ARBA00022448"/>
    </source>
</evidence>
<dbReference type="PROSITE" id="PS50850">
    <property type="entry name" value="MFS"/>
    <property type="match status" value="1"/>
</dbReference>
<dbReference type="InterPro" id="IPR011701">
    <property type="entry name" value="MFS"/>
</dbReference>
<keyword evidence="6 7" id="KW-0472">Membrane</keyword>
<accession>A0A402BJF7</accession>
<dbReference type="AlphaFoldDB" id="A0A402BJF7"/>
<evidence type="ECO:0000256" key="3">
    <source>
        <dbReference type="ARBA" id="ARBA00022475"/>
    </source>
</evidence>
<dbReference type="InterPro" id="IPR005829">
    <property type="entry name" value="Sugar_transporter_CS"/>
</dbReference>
<dbReference type="CDD" id="cd17321">
    <property type="entry name" value="MFS_MMR_MDR_like"/>
    <property type="match status" value="1"/>
</dbReference>
<dbReference type="Gene3D" id="1.20.1720.10">
    <property type="entry name" value="Multidrug resistance protein D"/>
    <property type="match status" value="1"/>
</dbReference>
<evidence type="ECO:0000313" key="9">
    <source>
        <dbReference type="EMBL" id="GCE31463.1"/>
    </source>
</evidence>
<evidence type="ECO:0000256" key="7">
    <source>
        <dbReference type="SAM" id="Phobius"/>
    </source>
</evidence>
<feature type="transmembrane region" description="Helical" evidence="7">
    <location>
        <begin position="139"/>
        <end position="163"/>
    </location>
</feature>
<feature type="domain" description="Major facilitator superfamily (MFS) profile" evidence="8">
    <location>
        <begin position="14"/>
        <end position="468"/>
    </location>
</feature>
<dbReference type="GO" id="GO:0005886">
    <property type="term" value="C:plasma membrane"/>
    <property type="evidence" value="ECO:0007669"/>
    <property type="project" value="UniProtKB-SubCell"/>
</dbReference>
<dbReference type="OrthoDB" id="4080117at2"/>
<feature type="transmembrane region" description="Helical" evidence="7">
    <location>
        <begin position="445"/>
        <end position="464"/>
    </location>
</feature>
<comment type="subcellular location">
    <subcellularLocation>
        <location evidence="1">Cell membrane</location>
        <topology evidence="1">Multi-pass membrane protein</topology>
    </subcellularLocation>
</comment>
<evidence type="ECO:0000256" key="4">
    <source>
        <dbReference type="ARBA" id="ARBA00022692"/>
    </source>
</evidence>
<feature type="transmembrane region" description="Helical" evidence="7">
    <location>
        <begin position="80"/>
        <end position="98"/>
    </location>
</feature>
<feature type="transmembrane region" description="Helical" evidence="7">
    <location>
        <begin position="12"/>
        <end position="32"/>
    </location>
</feature>
<keyword evidence="4 7" id="KW-0812">Transmembrane</keyword>
<feature type="transmembrane region" description="Helical" evidence="7">
    <location>
        <begin position="271"/>
        <end position="294"/>
    </location>
</feature>
<feature type="transmembrane region" description="Helical" evidence="7">
    <location>
        <begin position="335"/>
        <end position="356"/>
    </location>
</feature>
<keyword evidence="2" id="KW-0813">Transport</keyword>
<feature type="transmembrane region" description="Helical" evidence="7">
    <location>
        <begin position="52"/>
        <end position="68"/>
    </location>
</feature>
<sequence>MLHSGKKIAQRSFVLALLCMAQFMVVLDFSIVNVALPSMQNDLGMTTQNLQWIVSAYSLTFGGFLLLGGRAADLFGRRRLFLASLVVFSLASLAGGLARTGEWLIIARAIQGLGAAVVAPTSLALVTSLFAEGPERNRALGVMGAVASTAFAAGAILGGLLTAGPGWRWVMFVNVPVGLLACILTPFLIPNSQTQESRKSLDILGAVTVTAGIVLLVYALARGNEIGWLSWQILGFLALGVILLVSFVFIEAHTRDPLVRLDIFRMRTLTGANLIAFLLPGTFGAIIFVLTLFMQRVLHYDAIMTGLAFLPMAFILFLLSNVASSLVSRIGVRPILIASISVTACGEALFLVLSATSSYVSALLPGMLVVGLGMGFVFTAVTIAATTGIHNEEQGLASGLLNTSEQVGSSLVLAVVTAIATGQTAFLQAHGSKSADALALGFRSAIWVCLIFVTIGLCLAIFVVREKRQPEVLVSQPEASESATNIPTRIPEEDDVRL</sequence>
<dbReference type="PRINTS" id="PR01036">
    <property type="entry name" value="TCRTETB"/>
</dbReference>
<feature type="transmembrane region" description="Helical" evidence="7">
    <location>
        <begin position="407"/>
        <end position="425"/>
    </location>
</feature>
<keyword evidence="10" id="KW-1185">Reference proteome</keyword>
<dbReference type="SUPFAM" id="SSF103473">
    <property type="entry name" value="MFS general substrate transporter"/>
    <property type="match status" value="1"/>
</dbReference>
<dbReference type="PANTHER" id="PTHR42718:SF46">
    <property type="entry name" value="BLR6921 PROTEIN"/>
    <property type="match status" value="1"/>
</dbReference>
<dbReference type="PROSITE" id="PS00216">
    <property type="entry name" value="SUGAR_TRANSPORT_1"/>
    <property type="match status" value="1"/>
</dbReference>
<dbReference type="EMBL" id="BIFT01000002">
    <property type="protein sequence ID" value="GCE31463.1"/>
    <property type="molecule type" value="Genomic_DNA"/>
</dbReference>